<name>A0A6M8F7E0_9GAMM</name>
<dbReference type="EMBL" id="CP053697">
    <property type="protein sequence ID" value="QKE63171.1"/>
    <property type="molecule type" value="Genomic_DNA"/>
</dbReference>
<dbReference type="RefSeq" id="WP_173206223.1">
    <property type="nucleotide sequence ID" value="NZ_CP053697.2"/>
</dbReference>
<dbReference type="Pfam" id="PF16234">
    <property type="entry name" value="DUF4892"/>
    <property type="match status" value="1"/>
</dbReference>
<sequence length="267" mass="29464">MLSRLSFYLLCLSGSALAADMPGSQDLDVLPRLPRSEIVDYQDVASLEKRYPLGAVQRISSQLRLEREVLAEGRLRSLTYRLPDEHTPRDALTAARQTLLEQGAQLLYWCVGRECGSSSLWANVIFDNAKLYGPEERQSYLLLRLAPPQQDSLLALYGITRGNRRSYLHAEQLDASTPLQAVLPVAATLLRQLREHGALALPHLQAPDEVWSELLGRTLNLDSTLRVSLSGASAAAWAQALQKQGVRASRLELGSASGDGLLLQQLR</sequence>
<keyword evidence="1" id="KW-0732">Signal</keyword>
<gene>
    <name evidence="2" type="ORF">HNE05_07300</name>
</gene>
<proteinExistence type="predicted"/>
<accession>A0A6M8F7E0</accession>
<dbReference type="InterPro" id="IPR032608">
    <property type="entry name" value="DUF4892"/>
</dbReference>
<protein>
    <submittedName>
        <fullName evidence="2">DUF4892 domain-containing protein</fullName>
    </submittedName>
</protein>
<evidence type="ECO:0000313" key="2">
    <source>
        <dbReference type="EMBL" id="QKE63171.1"/>
    </source>
</evidence>
<evidence type="ECO:0000256" key="1">
    <source>
        <dbReference type="SAM" id="SignalP"/>
    </source>
</evidence>
<dbReference type="AlphaFoldDB" id="A0A6M8F7E0"/>
<reference evidence="2" key="1">
    <citation type="submission" date="2020-07" db="EMBL/GenBank/DDBJ databases">
        <title>Nitrate ammonifying Pseudomonas campi sp. nov. isolated from German agricultural grassland.</title>
        <authorList>
            <person name="Timsy T."/>
            <person name="Ulrich A."/>
            <person name="Spanner T."/>
            <person name="Foesel B."/>
            <person name="Kolb S."/>
            <person name="Horn M.A."/>
            <person name="Behrendt U."/>
        </authorList>
    </citation>
    <scope>NUCLEOTIDE SEQUENCE</scope>
    <source>
        <strain evidence="2">S1-A32-2</strain>
    </source>
</reference>
<dbReference type="Proteomes" id="UP000501379">
    <property type="component" value="Chromosome"/>
</dbReference>
<feature type="signal peptide" evidence="1">
    <location>
        <begin position="1"/>
        <end position="18"/>
    </location>
</feature>
<organism evidence="2 3">
    <name type="scientific">Aquipseudomonas campi</name>
    <dbReference type="NCBI Taxonomy" id="2731681"/>
    <lineage>
        <taxon>Bacteria</taxon>
        <taxon>Pseudomonadati</taxon>
        <taxon>Pseudomonadota</taxon>
        <taxon>Gammaproteobacteria</taxon>
        <taxon>Pseudomonadales</taxon>
        <taxon>Pseudomonadaceae</taxon>
        <taxon>Aquipseudomonas</taxon>
    </lineage>
</organism>
<keyword evidence="3" id="KW-1185">Reference proteome</keyword>
<feature type="chain" id="PRO_5026892236" evidence="1">
    <location>
        <begin position="19"/>
        <end position="267"/>
    </location>
</feature>
<dbReference type="KEGG" id="pcam:HNE05_07300"/>
<evidence type="ECO:0000313" key="3">
    <source>
        <dbReference type="Proteomes" id="UP000501379"/>
    </source>
</evidence>